<feature type="coiled-coil region" evidence="1">
    <location>
        <begin position="39"/>
        <end position="66"/>
    </location>
</feature>
<name>A0A4Q0VRN5_9BACI</name>
<evidence type="ECO:0000313" key="2">
    <source>
        <dbReference type="EMBL" id="RXI98645.1"/>
    </source>
</evidence>
<organism evidence="2 3">
    <name type="scientific">Anaerobacillus alkaliphilus</name>
    <dbReference type="NCBI Taxonomy" id="1548597"/>
    <lineage>
        <taxon>Bacteria</taxon>
        <taxon>Bacillati</taxon>
        <taxon>Bacillota</taxon>
        <taxon>Bacilli</taxon>
        <taxon>Bacillales</taxon>
        <taxon>Bacillaceae</taxon>
        <taxon>Anaerobacillus</taxon>
    </lineage>
</organism>
<proteinExistence type="predicted"/>
<dbReference type="Proteomes" id="UP000290649">
    <property type="component" value="Unassembled WGS sequence"/>
</dbReference>
<reference evidence="2 3" key="1">
    <citation type="journal article" date="2019" name="Int. J. Syst. Evol. Microbiol.">
        <title>Anaerobacillus alkaliphilus sp. nov., a novel alkaliphilic and moderately halophilic bacterium.</title>
        <authorList>
            <person name="Borsodi A.K."/>
            <person name="Aszalos J.M."/>
            <person name="Bihari P."/>
            <person name="Nagy I."/>
            <person name="Schumann P."/>
            <person name="Sproer C."/>
            <person name="Kovacs A.L."/>
            <person name="Boka K."/>
            <person name="Dobosy P."/>
            <person name="Ovari M."/>
            <person name="Szili-Kovacs T."/>
            <person name="Toth E."/>
        </authorList>
    </citation>
    <scope>NUCLEOTIDE SEQUENCE [LARGE SCALE GENOMIC DNA]</scope>
    <source>
        <strain evidence="2 3">B16-10</strain>
    </source>
</reference>
<gene>
    <name evidence="2" type="ORF">DS745_20230</name>
</gene>
<comment type="caution">
    <text evidence="2">The sequence shown here is derived from an EMBL/GenBank/DDBJ whole genome shotgun (WGS) entry which is preliminary data.</text>
</comment>
<keyword evidence="3" id="KW-1185">Reference proteome</keyword>
<dbReference type="AlphaFoldDB" id="A0A4Q0VRN5"/>
<dbReference type="EMBL" id="QOUX01000046">
    <property type="protein sequence ID" value="RXI98645.1"/>
    <property type="molecule type" value="Genomic_DNA"/>
</dbReference>
<evidence type="ECO:0000313" key="3">
    <source>
        <dbReference type="Proteomes" id="UP000290649"/>
    </source>
</evidence>
<dbReference type="RefSeq" id="WP_129079998.1">
    <property type="nucleotide sequence ID" value="NZ_QOUX01000046.1"/>
</dbReference>
<protein>
    <submittedName>
        <fullName evidence="2">Uncharacterized protein</fullName>
    </submittedName>
</protein>
<evidence type="ECO:0000256" key="1">
    <source>
        <dbReference type="SAM" id="Coils"/>
    </source>
</evidence>
<accession>A0A4Q0VRN5</accession>
<keyword evidence="1" id="KW-0175">Coiled coil</keyword>
<sequence>MYDYRQFPENQFYPGFPFFPPGPTPGPTPPRPRDLELRVTQLERVTQRQGEEIERLNRRLRRLERQLGFGIGGPQY</sequence>